<feature type="compositionally biased region" description="Acidic residues" evidence="4">
    <location>
        <begin position="188"/>
        <end position="197"/>
    </location>
</feature>
<dbReference type="AlphaFoldDB" id="A0A9P6RJG5"/>
<feature type="region of interest" description="Disordered" evidence="4">
    <location>
        <begin position="1"/>
        <end position="35"/>
    </location>
</feature>
<feature type="compositionally biased region" description="Polar residues" evidence="4">
    <location>
        <begin position="123"/>
        <end position="135"/>
    </location>
</feature>
<organism evidence="6 7">
    <name type="scientific">Dissophora globulifera</name>
    <dbReference type="NCBI Taxonomy" id="979702"/>
    <lineage>
        <taxon>Eukaryota</taxon>
        <taxon>Fungi</taxon>
        <taxon>Fungi incertae sedis</taxon>
        <taxon>Mucoromycota</taxon>
        <taxon>Mortierellomycotina</taxon>
        <taxon>Mortierellomycetes</taxon>
        <taxon>Mortierellales</taxon>
        <taxon>Mortierellaceae</taxon>
        <taxon>Dissophora</taxon>
    </lineage>
</organism>
<dbReference type="Gene3D" id="3.30.40.10">
    <property type="entry name" value="Zinc/RING finger domain, C3HC4 (zinc finger)"/>
    <property type="match status" value="1"/>
</dbReference>
<feature type="region of interest" description="Disordered" evidence="4">
    <location>
        <begin position="458"/>
        <end position="602"/>
    </location>
</feature>
<feature type="compositionally biased region" description="Pro residues" evidence="4">
    <location>
        <begin position="412"/>
        <end position="423"/>
    </location>
</feature>
<feature type="region of interest" description="Disordered" evidence="4">
    <location>
        <begin position="105"/>
        <end position="444"/>
    </location>
</feature>
<feature type="compositionally biased region" description="Polar residues" evidence="4">
    <location>
        <begin position="284"/>
        <end position="293"/>
    </location>
</feature>
<dbReference type="InterPro" id="IPR019786">
    <property type="entry name" value="Zinc_finger_PHD-type_CS"/>
</dbReference>
<comment type="caution">
    <text evidence="6">The sequence shown here is derived from an EMBL/GenBank/DDBJ whole genome shotgun (WGS) entry which is preliminary data.</text>
</comment>
<dbReference type="EMBL" id="JAAAIP010000240">
    <property type="protein sequence ID" value="KAG0321552.1"/>
    <property type="molecule type" value="Genomic_DNA"/>
</dbReference>
<dbReference type="SMART" id="SM00249">
    <property type="entry name" value="PHD"/>
    <property type="match status" value="1"/>
</dbReference>
<name>A0A9P6RJG5_9FUNG</name>
<feature type="compositionally biased region" description="Basic and acidic residues" evidence="4">
    <location>
        <begin position="302"/>
        <end position="311"/>
    </location>
</feature>
<dbReference type="Proteomes" id="UP000738325">
    <property type="component" value="Unassembled WGS sequence"/>
</dbReference>
<keyword evidence="7" id="KW-1185">Reference proteome</keyword>
<dbReference type="OrthoDB" id="79252at2759"/>
<evidence type="ECO:0000256" key="3">
    <source>
        <dbReference type="ARBA" id="ARBA00022833"/>
    </source>
</evidence>
<dbReference type="InterPro" id="IPR001965">
    <property type="entry name" value="Znf_PHD"/>
</dbReference>
<evidence type="ECO:0000256" key="4">
    <source>
        <dbReference type="SAM" id="MobiDB-lite"/>
    </source>
</evidence>
<dbReference type="InterPro" id="IPR011011">
    <property type="entry name" value="Znf_FYVE_PHD"/>
</dbReference>
<gene>
    <name evidence="6" type="ORF">BGZ99_003862</name>
</gene>
<sequence>MSAPTAARGIPSSPRRSHRAGPPKSKKVVEEDDGGQTRCVCNQQHHEGVMIQCETCKVWQHCPCVGLGDGEVTPDKYYCDSCRPENHPYRVQDGQLISISKKVVQMPPAAASPAKSKSKKRSTMNSKDASLSSELLSDHHTRDDDERDSASSYKRGHIVDDDHSKSNSHASNHTRNSKRRKKTASTMDELDVADEDAAAYIHNGMHSDDDDENVGSVDKSSASPPPTVSISPKAAAKGKTSRAAKSKKPTAKIGSNQSPPDSPILKAEESDHPDDHHDSDGPQEPSQKQQAGRRTSGKKAVRSLEDDRTTAAEKIPAPSSKRRKTIKSDAAQQETPVSGPDPEDPSYQASSNESGVDSPDVPLNSSTASHSNINNNNNLQGVTEPSLTAATSKRTLRKTPAHKHSGDTPTPSGTPQPMQPAPPSKIKYPSPRMSLKDMSKRAQQLLDFIGRAQVEMSELKNKNEARRKSSSLPSAETTPSQQRPQSESAVATSDVEVVQLIAKTRPTEVDAARWLSTPPQSVHELSHSDSAEQLASKQGADAVMGLHKPSGQSSGSGLGLGCGKGKAPMTPPPQLNGFGSSTGSETDDDAGRDSHDGSGLGIAVPAASSLDLMDKLTVGLIRFQEKFGRHSD</sequence>
<reference evidence="6" key="1">
    <citation type="journal article" date="2020" name="Fungal Divers.">
        <title>Resolving the Mortierellaceae phylogeny through synthesis of multi-gene phylogenetics and phylogenomics.</title>
        <authorList>
            <person name="Vandepol N."/>
            <person name="Liber J."/>
            <person name="Desiro A."/>
            <person name="Na H."/>
            <person name="Kennedy M."/>
            <person name="Barry K."/>
            <person name="Grigoriev I.V."/>
            <person name="Miller A.N."/>
            <person name="O'Donnell K."/>
            <person name="Stajich J.E."/>
            <person name="Bonito G."/>
        </authorList>
    </citation>
    <scope>NUCLEOTIDE SEQUENCE</scope>
    <source>
        <strain evidence="6">REB-010B</strain>
    </source>
</reference>
<feature type="compositionally biased region" description="Polar residues" evidence="4">
    <location>
        <begin position="470"/>
        <end position="491"/>
    </location>
</feature>
<dbReference type="PROSITE" id="PS01359">
    <property type="entry name" value="ZF_PHD_1"/>
    <property type="match status" value="1"/>
</dbReference>
<feature type="compositionally biased region" description="Gly residues" evidence="4">
    <location>
        <begin position="554"/>
        <end position="564"/>
    </location>
</feature>
<keyword evidence="1" id="KW-0479">Metal-binding</keyword>
<feature type="compositionally biased region" description="Basic residues" evidence="4">
    <location>
        <begin position="394"/>
        <end position="403"/>
    </location>
</feature>
<proteinExistence type="predicted"/>
<dbReference type="PANTHER" id="PTHR47793:SF1">
    <property type="entry name" value="HISTONE DEACETYLASE COMPLEX SUBUNIT CTI6"/>
    <property type="match status" value="1"/>
</dbReference>
<dbReference type="SUPFAM" id="SSF57903">
    <property type="entry name" value="FYVE/PHD zinc finger"/>
    <property type="match status" value="1"/>
</dbReference>
<dbReference type="Pfam" id="PF20826">
    <property type="entry name" value="PHD_5"/>
    <property type="match status" value="1"/>
</dbReference>
<feature type="compositionally biased region" description="Basic and acidic residues" evidence="4">
    <location>
        <begin position="458"/>
        <end position="467"/>
    </location>
</feature>
<evidence type="ECO:0000256" key="1">
    <source>
        <dbReference type="ARBA" id="ARBA00022723"/>
    </source>
</evidence>
<evidence type="ECO:0000256" key="2">
    <source>
        <dbReference type="ARBA" id="ARBA00022771"/>
    </source>
</evidence>
<evidence type="ECO:0000259" key="5">
    <source>
        <dbReference type="SMART" id="SM00249"/>
    </source>
</evidence>
<dbReference type="PANTHER" id="PTHR47793">
    <property type="entry name" value="HISTONE DEACETYLASE COMPLEX SUBUNIT CTI6"/>
    <property type="match status" value="1"/>
</dbReference>
<feature type="compositionally biased region" description="Basic residues" evidence="4">
    <location>
        <begin position="15"/>
        <end position="26"/>
    </location>
</feature>
<evidence type="ECO:0000313" key="6">
    <source>
        <dbReference type="EMBL" id="KAG0321552.1"/>
    </source>
</evidence>
<keyword evidence="2" id="KW-0863">Zinc-finger</keyword>
<dbReference type="GO" id="GO:0008270">
    <property type="term" value="F:zinc ion binding"/>
    <property type="evidence" value="ECO:0007669"/>
    <property type="project" value="UniProtKB-KW"/>
</dbReference>
<protein>
    <recommendedName>
        <fullName evidence="5">Zinc finger PHD-type domain-containing protein</fullName>
    </recommendedName>
</protein>
<accession>A0A9P6RJG5</accession>
<feature type="compositionally biased region" description="Basic residues" evidence="4">
    <location>
        <begin position="239"/>
        <end position="250"/>
    </location>
</feature>
<evidence type="ECO:0000313" key="7">
    <source>
        <dbReference type="Proteomes" id="UP000738325"/>
    </source>
</evidence>
<dbReference type="InterPro" id="IPR053051">
    <property type="entry name" value="HDAC_complex_subunit"/>
</dbReference>
<feature type="compositionally biased region" description="Basic and acidic residues" evidence="4">
    <location>
        <begin position="266"/>
        <end position="280"/>
    </location>
</feature>
<feature type="compositionally biased region" description="Low complexity" evidence="4">
    <location>
        <begin position="364"/>
        <end position="378"/>
    </location>
</feature>
<keyword evidence="3" id="KW-0862">Zinc</keyword>
<feature type="domain" description="Zinc finger PHD-type" evidence="5">
    <location>
        <begin position="38"/>
        <end position="83"/>
    </location>
</feature>
<feature type="compositionally biased region" description="Polar residues" evidence="4">
    <location>
        <begin position="379"/>
        <end position="393"/>
    </location>
</feature>
<dbReference type="InterPro" id="IPR013083">
    <property type="entry name" value="Znf_RING/FYVE/PHD"/>
</dbReference>